<keyword evidence="2" id="KW-1185">Reference proteome</keyword>
<comment type="caution">
    <text evidence="1">The sequence shown here is derived from an EMBL/GenBank/DDBJ whole genome shotgun (WGS) entry which is preliminary data.</text>
</comment>
<dbReference type="OrthoDB" id="195446at2759"/>
<proteinExistence type="predicted"/>
<accession>A0A4Q4TB93</accession>
<dbReference type="STRING" id="155417.A0A4Q4TB93"/>
<dbReference type="Proteomes" id="UP000293360">
    <property type="component" value="Unassembled WGS sequence"/>
</dbReference>
<organism evidence="1 2">
    <name type="scientific">Monosporascus ibericus</name>
    <dbReference type="NCBI Taxonomy" id="155417"/>
    <lineage>
        <taxon>Eukaryota</taxon>
        <taxon>Fungi</taxon>
        <taxon>Dikarya</taxon>
        <taxon>Ascomycota</taxon>
        <taxon>Pezizomycotina</taxon>
        <taxon>Sordariomycetes</taxon>
        <taxon>Xylariomycetidae</taxon>
        <taxon>Xylariales</taxon>
        <taxon>Xylariales incertae sedis</taxon>
        <taxon>Monosporascus</taxon>
    </lineage>
</organism>
<protein>
    <submittedName>
        <fullName evidence="1">Uncharacterized protein</fullName>
    </submittedName>
</protein>
<dbReference type="AlphaFoldDB" id="A0A4Q4TB93"/>
<gene>
    <name evidence="1" type="ORF">DL764_005366</name>
</gene>
<evidence type="ECO:0000313" key="2">
    <source>
        <dbReference type="Proteomes" id="UP000293360"/>
    </source>
</evidence>
<evidence type="ECO:0000313" key="1">
    <source>
        <dbReference type="EMBL" id="RYP03122.1"/>
    </source>
</evidence>
<sequence>MWAAGASCFNLIDEASLKAIPFVRSKMSFGFSIADFITVAQLATNIRKEFVEAPSRLKKISDESLSSVVQDADVVASESEA</sequence>
<reference evidence="1 2" key="1">
    <citation type="submission" date="2018-06" db="EMBL/GenBank/DDBJ databases">
        <title>Complete Genomes of Monosporascus.</title>
        <authorList>
            <person name="Robinson A.J."/>
            <person name="Natvig D.O."/>
        </authorList>
    </citation>
    <scope>NUCLEOTIDE SEQUENCE [LARGE SCALE GENOMIC DNA]</scope>
    <source>
        <strain evidence="1 2">CBS 110550</strain>
    </source>
</reference>
<name>A0A4Q4TB93_9PEZI</name>
<dbReference type="EMBL" id="QJNU01000280">
    <property type="protein sequence ID" value="RYP03122.1"/>
    <property type="molecule type" value="Genomic_DNA"/>
</dbReference>